<dbReference type="InterPro" id="IPR002523">
    <property type="entry name" value="MgTranspt_CorA/ZnTranspt_ZntB"/>
</dbReference>
<evidence type="ECO:0000313" key="4">
    <source>
        <dbReference type="EMBL" id="KAE8317555.1"/>
    </source>
</evidence>
<dbReference type="Pfam" id="PF01544">
    <property type="entry name" value="CorA"/>
    <property type="match status" value="1"/>
</dbReference>
<feature type="transmembrane region" description="Helical" evidence="2">
    <location>
        <begin position="474"/>
        <end position="495"/>
    </location>
</feature>
<keyword evidence="2" id="KW-0472">Membrane</keyword>
<feature type="compositionally biased region" description="Basic and acidic residues" evidence="1">
    <location>
        <begin position="515"/>
        <end position="531"/>
    </location>
</feature>
<dbReference type="EMBL" id="ML738301">
    <property type="protein sequence ID" value="KAE8317555.1"/>
    <property type="molecule type" value="Genomic_DNA"/>
</dbReference>
<organism evidence="4 5">
    <name type="scientific">Aspergillus transmontanensis</name>
    <dbReference type="NCBI Taxonomy" id="1034304"/>
    <lineage>
        <taxon>Eukaryota</taxon>
        <taxon>Fungi</taxon>
        <taxon>Dikarya</taxon>
        <taxon>Ascomycota</taxon>
        <taxon>Pezizomycotina</taxon>
        <taxon>Eurotiomycetes</taxon>
        <taxon>Eurotiomycetidae</taxon>
        <taxon>Eurotiales</taxon>
        <taxon>Aspergillaceae</taxon>
        <taxon>Aspergillus</taxon>
        <taxon>Aspergillus subgen. Circumdati</taxon>
    </lineage>
</organism>
<protein>
    <recommendedName>
        <fullName evidence="3">CorA-like transporter domain-containing protein</fullName>
    </recommendedName>
</protein>
<evidence type="ECO:0000259" key="3">
    <source>
        <dbReference type="Pfam" id="PF26616"/>
    </source>
</evidence>
<dbReference type="AlphaFoldDB" id="A0A5N6W9M4"/>
<proteinExistence type="predicted"/>
<dbReference type="GO" id="GO:0046873">
    <property type="term" value="F:metal ion transmembrane transporter activity"/>
    <property type="evidence" value="ECO:0007669"/>
    <property type="project" value="InterPro"/>
</dbReference>
<keyword evidence="2" id="KW-0812">Transmembrane</keyword>
<keyword evidence="5" id="KW-1185">Reference proteome</keyword>
<dbReference type="Pfam" id="PF26616">
    <property type="entry name" value="CorA-like"/>
    <property type="match status" value="1"/>
</dbReference>
<feature type="domain" description="CorA-like transporter" evidence="3">
    <location>
        <begin position="36"/>
        <end position="276"/>
    </location>
</feature>
<evidence type="ECO:0000313" key="5">
    <source>
        <dbReference type="Proteomes" id="UP000325433"/>
    </source>
</evidence>
<evidence type="ECO:0000256" key="1">
    <source>
        <dbReference type="SAM" id="MobiDB-lite"/>
    </source>
</evidence>
<accession>A0A5N6W9M4</accession>
<dbReference type="Gene3D" id="1.20.58.340">
    <property type="entry name" value="Magnesium transport protein CorA, transmembrane region"/>
    <property type="match status" value="1"/>
</dbReference>
<gene>
    <name evidence="4" type="ORF">BDV41DRAFT_572839</name>
</gene>
<feature type="transmembrane region" description="Helical" evidence="2">
    <location>
        <begin position="432"/>
        <end position="454"/>
    </location>
</feature>
<name>A0A5N6W9M4_9EURO</name>
<evidence type="ECO:0000256" key="2">
    <source>
        <dbReference type="SAM" id="Phobius"/>
    </source>
</evidence>
<keyword evidence="2" id="KW-1133">Transmembrane helix</keyword>
<dbReference type="Proteomes" id="UP000325433">
    <property type="component" value="Unassembled WGS sequence"/>
</dbReference>
<feature type="region of interest" description="Disordered" evidence="1">
    <location>
        <begin position="512"/>
        <end position="531"/>
    </location>
</feature>
<sequence>MRLQTRGNPDVDQQFSPSVRRTMDPICASSRVDQFLEEKIKARTNSLFKSRNDVAQLVVYLPSSSKDSCGRRTLQTEQPIPINHVSELKRLQREESTACAQVYTVAQLRSWTTLNISSELFHYLLEVHNVFPYFWKSVLTFGIRVVENEYAFPPFRAKSSQREDGKVDEIAYVIRRVERNQRSTSKGECPWSIRQTGVYQKLTYPHDGSTSSSVFILIAPSRTVETEVSVCLSGSEFEGEVMTPHFSVHERLIADGLRSWMDYMAWLESECKQKADRLIVWDVEDRDKHMTYFKVEDRQRLKQLGDYITDLIVVLQTAVNTIGRIGKSCERHCKMSCAVRDDCFCSSMIGEFVEYEAEARVYLERAKVLHERVQSTEQLLTDLLSFEETRALKQLARASHVETKALKELAQTSQEESHHLAELAKRSAEDAAAVKMLSLVGLVYLPTTIVANFFSTEFVKINEEGGIYISPWVWILAVISVPLTVATIFLWILSVRYSDSSWFLKVTRIRHPPSSHREGEEADLERGRLRGRTESEVNQGTMPFSLMRLSTLATTTTKAD</sequence>
<dbReference type="GO" id="GO:0016020">
    <property type="term" value="C:membrane"/>
    <property type="evidence" value="ECO:0007669"/>
    <property type="project" value="InterPro"/>
</dbReference>
<reference evidence="5" key="1">
    <citation type="submission" date="2019-04" db="EMBL/GenBank/DDBJ databases">
        <title>Friends and foes A comparative genomics studyof 23 Aspergillus species from section Flavi.</title>
        <authorList>
            <consortium name="DOE Joint Genome Institute"/>
            <person name="Kjaerbolling I."/>
            <person name="Vesth T."/>
            <person name="Frisvad J.C."/>
            <person name="Nybo J.L."/>
            <person name="Theobald S."/>
            <person name="Kildgaard S."/>
            <person name="Isbrandt T."/>
            <person name="Kuo A."/>
            <person name="Sato A."/>
            <person name="Lyhne E.K."/>
            <person name="Kogle M.E."/>
            <person name="Wiebenga A."/>
            <person name="Kun R.S."/>
            <person name="Lubbers R.J."/>
            <person name="Makela M.R."/>
            <person name="Barry K."/>
            <person name="Chovatia M."/>
            <person name="Clum A."/>
            <person name="Daum C."/>
            <person name="Haridas S."/>
            <person name="He G."/>
            <person name="LaButti K."/>
            <person name="Lipzen A."/>
            <person name="Mondo S."/>
            <person name="Riley R."/>
            <person name="Salamov A."/>
            <person name="Simmons B.A."/>
            <person name="Magnuson J.K."/>
            <person name="Henrissat B."/>
            <person name="Mortensen U.H."/>
            <person name="Larsen T.O."/>
            <person name="Devries R.P."/>
            <person name="Grigoriev I.V."/>
            <person name="Machida M."/>
            <person name="Baker S.E."/>
            <person name="Andersen M.R."/>
        </authorList>
    </citation>
    <scope>NUCLEOTIDE SEQUENCE [LARGE SCALE GENOMIC DNA]</scope>
    <source>
        <strain evidence="5">CBS 130015</strain>
    </source>
</reference>
<dbReference type="InterPro" id="IPR058257">
    <property type="entry name" value="CorA-like_dom"/>
</dbReference>